<dbReference type="GO" id="GO:0005886">
    <property type="term" value="C:plasma membrane"/>
    <property type="evidence" value="ECO:0007669"/>
    <property type="project" value="TreeGrafter"/>
</dbReference>
<evidence type="ECO:0000313" key="11">
    <source>
        <dbReference type="EMBL" id="MBB5706237.1"/>
    </source>
</evidence>
<evidence type="ECO:0000256" key="3">
    <source>
        <dbReference type="ARBA" id="ARBA00022670"/>
    </source>
</evidence>
<dbReference type="Pfam" id="PF01431">
    <property type="entry name" value="Peptidase_M13"/>
    <property type="match status" value="1"/>
</dbReference>
<keyword evidence="8" id="KW-0732">Signal</keyword>
<dbReference type="SUPFAM" id="SSF55486">
    <property type="entry name" value="Metalloproteases ('zincins'), catalytic domain"/>
    <property type="match status" value="1"/>
</dbReference>
<gene>
    <name evidence="11" type="ORF">FHR21_001581</name>
</gene>
<evidence type="ECO:0000256" key="4">
    <source>
        <dbReference type="ARBA" id="ARBA00022723"/>
    </source>
</evidence>
<dbReference type="GO" id="GO:0004222">
    <property type="term" value="F:metalloendopeptidase activity"/>
    <property type="evidence" value="ECO:0007669"/>
    <property type="project" value="InterPro"/>
</dbReference>
<keyword evidence="5 11" id="KW-0378">Hydrolase</keyword>
<dbReference type="PROSITE" id="PS51885">
    <property type="entry name" value="NEPRILYSIN"/>
    <property type="match status" value="1"/>
</dbReference>
<name>A0A7W9B593_9SPHN</name>
<feature type="domain" description="Peptidase M13 C-terminal" evidence="9">
    <location>
        <begin position="478"/>
        <end position="678"/>
    </location>
</feature>
<comment type="caution">
    <text evidence="11">The sequence shown here is derived from an EMBL/GenBank/DDBJ whole genome shotgun (WGS) entry which is preliminary data.</text>
</comment>
<dbReference type="PANTHER" id="PTHR11733">
    <property type="entry name" value="ZINC METALLOPROTEASE FAMILY M13 NEPRILYSIN-RELATED"/>
    <property type="match status" value="1"/>
</dbReference>
<protein>
    <submittedName>
        <fullName evidence="11">Putative endopeptidase</fullName>
        <ecNumber evidence="11">3.4.24.-</ecNumber>
    </submittedName>
</protein>
<dbReference type="InterPro" id="IPR042089">
    <property type="entry name" value="Peptidase_M13_dom_2"/>
</dbReference>
<dbReference type="Gene3D" id="1.10.1380.10">
    <property type="entry name" value="Neutral endopeptidase , domain2"/>
    <property type="match status" value="1"/>
</dbReference>
<dbReference type="InterPro" id="IPR024079">
    <property type="entry name" value="MetalloPept_cat_dom_sf"/>
</dbReference>
<keyword evidence="7" id="KW-0482">Metalloprotease</keyword>
<proteinExistence type="inferred from homology"/>
<dbReference type="CDD" id="cd08662">
    <property type="entry name" value="M13"/>
    <property type="match status" value="1"/>
</dbReference>
<evidence type="ECO:0000256" key="1">
    <source>
        <dbReference type="ARBA" id="ARBA00001947"/>
    </source>
</evidence>
<evidence type="ECO:0000256" key="8">
    <source>
        <dbReference type="SAM" id="SignalP"/>
    </source>
</evidence>
<dbReference type="Proteomes" id="UP000537161">
    <property type="component" value="Unassembled WGS sequence"/>
</dbReference>
<sequence>MKTFLLLSAASLALAGPAAFARSEGAPAPQSAPADAASLAPLQFGSWGVDLSARDTSVRPGDDFDRYANGTWFRTTEIPGDQGSAGVSYAVYNLTQRQLRALVTGASATGQVGALYQSFMDEARVDALGAKPLMADLAKVAAIKDKSEMARFMGRSQGAFGYSIVGGEPYADTGDPTMNVLWMGQGGLGLPDREYYLSPQFQKQRDAYRAYIVRTMTLIGNATPDKAADTILGFETDIAKASWPIADRRDLGKINNPMSSAELAAYAPGLDWDAWFAGADIGPQQRIIVNENSAIRDLAALYARTPLDTLKLWQDFHVADNAAPYLSKAFVDSRFDFTRELSGVSEQRPRWKRGLTLVDGSLGELVGREYAAKYFPPSAKAKMEELVANLKLAMADRIRTNNWMAPSTKEAALAKLDKMDVMVGYPDKWRDYSVLKLDPADLYGNVERSAAFEYAYALQDLGKPVDRKKWSMNAQEVNAYNGGLENKIVFPAGILQAPFFSEGVDDAVNYGAIGAVIGHEISHGFDDQGRKIDASGAVRDWWTKEDAARFEAQAKGFGAQYAGYEAAPGAFINPDLTMGENIADLAGLEIAYDAYHRSLGGTAPPVIDGLTGDQRFFLAFAQAWRDKARDDAIKQQVASDEHSPARWRIIGPTRNVDAWYKAFDVKPDAKYYLKPEERTRIW</sequence>
<evidence type="ECO:0000256" key="5">
    <source>
        <dbReference type="ARBA" id="ARBA00022801"/>
    </source>
</evidence>
<dbReference type="InterPro" id="IPR018497">
    <property type="entry name" value="Peptidase_M13_C"/>
</dbReference>
<reference evidence="11 12" key="1">
    <citation type="submission" date="2020-08" db="EMBL/GenBank/DDBJ databases">
        <title>Genomic Encyclopedia of Type Strains, Phase IV (KMG-IV): sequencing the most valuable type-strain genomes for metagenomic binning, comparative biology and taxonomic classification.</title>
        <authorList>
            <person name="Goeker M."/>
        </authorList>
    </citation>
    <scope>NUCLEOTIDE SEQUENCE [LARGE SCALE GENOMIC DNA]</scope>
    <source>
        <strain evidence="11 12">DSM 27163</strain>
    </source>
</reference>
<keyword evidence="6" id="KW-0862">Zinc</keyword>
<feature type="signal peptide" evidence="8">
    <location>
        <begin position="1"/>
        <end position="21"/>
    </location>
</feature>
<comment type="similarity">
    <text evidence="2">Belongs to the peptidase M13 family.</text>
</comment>
<evidence type="ECO:0000313" key="12">
    <source>
        <dbReference type="Proteomes" id="UP000537161"/>
    </source>
</evidence>
<dbReference type="GO" id="GO:0046872">
    <property type="term" value="F:metal ion binding"/>
    <property type="evidence" value="ECO:0007669"/>
    <property type="project" value="UniProtKB-KW"/>
</dbReference>
<feature type="chain" id="PRO_5030509247" evidence="8">
    <location>
        <begin position="22"/>
        <end position="682"/>
    </location>
</feature>
<dbReference type="AlphaFoldDB" id="A0A7W9B593"/>
<dbReference type="EMBL" id="JACIJH010000003">
    <property type="protein sequence ID" value="MBB5706237.1"/>
    <property type="molecule type" value="Genomic_DNA"/>
</dbReference>
<dbReference type="InterPro" id="IPR000718">
    <property type="entry name" value="Peptidase_M13"/>
</dbReference>
<dbReference type="PANTHER" id="PTHR11733:SF167">
    <property type="entry name" value="FI17812P1-RELATED"/>
    <property type="match status" value="1"/>
</dbReference>
<dbReference type="InterPro" id="IPR008753">
    <property type="entry name" value="Peptidase_M13_N"/>
</dbReference>
<evidence type="ECO:0000256" key="7">
    <source>
        <dbReference type="ARBA" id="ARBA00023049"/>
    </source>
</evidence>
<keyword evidence="12" id="KW-1185">Reference proteome</keyword>
<organism evidence="11 12">
    <name type="scientific">Sphingopyxis panaciterrulae</name>
    <dbReference type="NCBI Taxonomy" id="462372"/>
    <lineage>
        <taxon>Bacteria</taxon>
        <taxon>Pseudomonadati</taxon>
        <taxon>Pseudomonadota</taxon>
        <taxon>Alphaproteobacteria</taxon>
        <taxon>Sphingomonadales</taxon>
        <taxon>Sphingomonadaceae</taxon>
        <taxon>Sphingopyxis</taxon>
    </lineage>
</organism>
<dbReference type="RefSeq" id="WP_184096981.1">
    <property type="nucleotide sequence ID" value="NZ_JACIJH010000003.1"/>
</dbReference>
<accession>A0A7W9B593</accession>
<evidence type="ECO:0000259" key="9">
    <source>
        <dbReference type="Pfam" id="PF01431"/>
    </source>
</evidence>
<dbReference type="Pfam" id="PF05649">
    <property type="entry name" value="Peptidase_M13_N"/>
    <property type="match status" value="1"/>
</dbReference>
<feature type="domain" description="Peptidase M13 N-terminal" evidence="10">
    <location>
        <begin position="60"/>
        <end position="426"/>
    </location>
</feature>
<dbReference type="Gene3D" id="3.40.390.10">
    <property type="entry name" value="Collagenase (Catalytic Domain)"/>
    <property type="match status" value="1"/>
</dbReference>
<keyword evidence="3" id="KW-0645">Protease</keyword>
<dbReference type="EC" id="3.4.24.-" evidence="11"/>
<dbReference type="PRINTS" id="PR00786">
    <property type="entry name" value="NEPRILYSIN"/>
</dbReference>
<evidence type="ECO:0000256" key="2">
    <source>
        <dbReference type="ARBA" id="ARBA00007357"/>
    </source>
</evidence>
<comment type="cofactor">
    <cofactor evidence="1">
        <name>Zn(2+)</name>
        <dbReference type="ChEBI" id="CHEBI:29105"/>
    </cofactor>
</comment>
<evidence type="ECO:0000259" key="10">
    <source>
        <dbReference type="Pfam" id="PF05649"/>
    </source>
</evidence>
<evidence type="ECO:0000256" key="6">
    <source>
        <dbReference type="ARBA" id="ARBA00022833"/>
    </source>
</evidence>
<dbReference type="GO" id="GO:0016485">
    <property type="term" value="P:protein processing"/>
    <property type="evidence" value="ECO:0007669"/>
    <property type="project" value="TreeGrafter"/>
</dbReference>
<keyword evidence="4" id="KW-0479">Metal-binding</keyword>